<keyword evidence="6" id="KW-1185">Reference proteome</keyword>
<dbReference type="InterPro" id="IPR038190">
    <property type="entry name" value="SRI_sf"/>
</dbReference>
<sequence length="475" mass="53419">MVASSGVSHNAFANVTKISSHNQRLKQQRSKVLPVKRITLPPLHLHLSEDGSSPLPPGWQRAPNTSRRDSRGAADSQSATAADGCNYAYYYYHTRTRQTRWDPPVYPWDADPEDKLERSIDDPEAPYNWGCAHRFAVTHDEIEAMYTQLRSRILERQCMELLHEQAGRPEAPQGAQEQNFAIELLDWCFRGLNNPRGNFCFIFYSSYPCYSATIDIVIIMSSDTLSPYTESSKSPVSFVATATENALTIFNQLVRLARSAASVVTLAANRSFCHNEAKQLYFVRWDLISPRPITSGGEYAGIGYCTSARAPVIRWLLYTLVHNELRQFRDARAKLGRITSDEDLYFLTKKLAQSVILKEMQKLHQTQAANSSSLFATSVAEVTPTIRQRASSYVRKYMEAKGPCYRRRAPPPQPLPPVPGQHHHHQQLQNPRSRQPHPLPSGGGDDVPRSTIPVPGTVRLAPVPPVPQHHMANAR</sequence>
<evidence type="ECO:0000256" key="1">
    <source>
        <dbReference type="ARBA" id="ARBA00004123"/>
    </source>
</evidence>
<dbReference type="InterPro" id="IPR001202">
    <property type="entry name" value="WW_dom"/>
</dbReference>
<reference evidence="5 6" key="2">
    <citation type="submission" date="2018-11" db="EMBL/GenBank/DDBJ databases">
        <authorList>
            <consortium name="Pathogen Informatics"/>
        </authorList>
    </citation>
    <scope>NUCLEOTIDE SEQUENCE [LARGE SCALE GENOMIC DNA]</scope>
    <source>
        <strain evidence="5 6">NST_G2</strain>
    </source>
</reference>
<dbReference type="Gene3D" id="2.20.70.10">
    <property type="match status" value="1"/>
</dbReference>
<evidence type="ECO:0000256" key="3">
    <source>
        <dbReference type="SAM" id="MobiDB-lite"/>
    </source>
</evidence>
<dbReference type="Pfam" id="PF08236">
    <property type="entry name" value="SRI"/>
    <property type="match status" value="1"/>
</dbReference>
<name>A0A183SPC9_SCHSO</name>
<feature type="region of interest" description="Disordered" evidence="3">
    <location>
        <begin position="45"/>
        <end position="79"/>
    </location>
</feature>
<feature type="domain" description="WW" evidence="4">
    <location>
        <begin position="53"/>
        <end position="106"/>
    </location>
</feature>
<protein>
    <submittedName>
        <fullName evidence="7">WW domain-containing protein</fullName>
    </submittedName>
</protein>
<dbReference type="STRING" id="70667.A0A183SPC9"/>
<feature type="region of interest" description="Disordered" evidence="3">
    <location>
        <begin position="403"/>
        <end position="475"/>
    </location>
</feature>
<keyword evidence="2" id="KW-0539">Nucleus</keyword>
<dbReference type="EMBL" id="UYSU01033533">
    <property type="protein sequence ID" value="VDL92462.1"/>
    <property type="molecule type" value="Genomic_DNA"/>
</dbReference>
<dbReference type="WBParaSite" id="SSLN_0000627201-mRNA-1">
    <property type="protein sequence ID" value="SSLN_0000627201-mRNA-1"/>
    <property type="gene ID" value="SSLN_0000627201"/>
</dbReference>
<evidence type="ECO:0000256" key="2">
    <source>
        <dbReference type="ARBA" id="ARBA00023242"/>
    </source>
</evidence>
<comment type="subcellular location">
    <subcellularLocation>
        <location evidence="1">Nucleus</location>
    </subcellularLocation>
</comment>
<organism evidence="7">
    <name type="scientific">Schistocephalus solidus</name>
    <name type="common">Tapeworm</name>
    <dbReference type="NCBI Taxonomy" id="70667"/>
    <lineage>
        <taxon>Eukaryota</taxon>
        <taxon>Metazoa</taxon>
        <taxon>Spiralia</taxon>
        <taxon>Lophotrochozoa</taxon>
        <taxon>Platyhelminthes</taxon>
        <taxon>Cestoda</taxon>
        <taxon>Eucestoda</taxon>
        <taxon>Diphyllobothriidea</taxon>
        <taxon>Diphyllobothriidae</taxon>
        <taxon>Schistocephalus</taxon>
    </lineage>
</organism>
<proteinExistence type="predicted"/>
<evidence type="ECO:0000313" key="6">
    <source>
        <dbReference type="Proteomes" id="UP000275846"/>
    </source>
</evidence>
<dbReference type="InterPro" id="IPR013257">
    <property type="entry name" value="SRI"/>
</dbReference>
<dbReference type="CDD" id="cd00201">
    <property type="entry name" value="WW"/>
    <property type="match status" value="1"/>
</dbReference>
<dbReference type="Proteomes" id="UP000275846">
    <property type="component" value="Unassembled WGS sequence"/>
</dbReference>
<gene>
    <name evidence="5" type="ORF">SSLN_LOCUS6077</name>
</gene>
<dbReference type="Gene3D" id="1.10.1740.100">
    <property type="entry name" value="Set2, Rpb1 interacting domain"/>
    <property type="match status" value="1"/>
</dbReference>
<dbReference type="PROSITE" id="PS50020">
    <property type="entry name" value="WW_DOMAIN_2"/>
    <property type="match status" value="1"/>
</dbReference>
<reference evidence="7" key="1">
    <citation type="submission" date="2016-06" db="UniProtKB">
        <authorList>
            <consortium name="WormBaseParasite"/>
        </authorList>
    </citation>
    <scope>IDENTIFICATION</scope>
</reference>
<dbReference type="GO" id="GO:0006355">
    <property type="term" value="P:regulation of DNA-templated transcription"/>
    <property type="evidence" value="ECO:0007669"/>
    <property type="project" value="InterPro"/>
</dbReference>
<dbReference type="GO" id="GO:0005694">
    <property type="term" value="C:chromosome"/>
    <property type="evidence" value="ECO:0007669"/>
    <property type="project" value="InterPro"/>
</dbReference>
<evidence type="ECO:0000313" key="7">
    <source>
        <dbReference type="WBParaSite" id="SSLN_0000627201-mRNA-1"/>
    </source>
</evidence>
<dbReference type="AlphaFoldDB" id="A0A183SPC9"/>
<dbReference type="OrthoDB" id="6256554at2759"/>
<evidence type="ECO:0000259" key="4">
    <source>
        <dbReference type="PROSITE" id="PS50020"/>
    </source>
</evidence>
<accession>A0A183SPC9</accession>
<feature type="compositionally biased region" description="Pro residues" evidence="3">
    <location>
        <begin position="410"/>
        <end position="419"/>
    </location>
</feature>
<evidence type="ECO:0000313" key="5">
    <source>
        <dbReference type="EMBL" id="VDL92462.1"/>
    </source>
</evidence>